<dbReference type="PANTHER" id="PTHR22916">
    <property type="entry name" value="GLYCOSYLTRANSFERASE"/>
    <property type="match status" value="1"/>
</dbReference>
<dbReference type="InterPro" id="IPR001173">
    <property type="entry name" value="Glyco_trans_2-like"/>
</dbReference>
<feature type="domain" description="Glycosyltransferase 2-like" evidence="1">
    <location>
        <begin position="3"/>
        <end position="163"/>
    </location>
</feature>
<dbReference type="RefSeq" id="WP_142517915.1">
    <property type="nucleotide sequence ID" value="NZ_JAWJAC010000005.1"/>
</dbReference>
<dbReference type="AlphaFoldDB" id="A0AB35RL87"/>
<organism evidence="2 3">
    <name type="scientific">Phytobacter ursingii</name>
    <dbReference type="NCBI Taxonomy" id="1972431"/>
    <lineage>
        <taxon>Bacteria</taxon>
        <taxon>Pseudomonadati</taxon>
        <taxon>Pseudomonadota</taxon>
        <taxon>Gammaproteobacteria</taxon>
        <taxon>Enterobacterales</taxon>
        <taxon>Enterobacteriaceae</taxon>
        <taxon>Phytobacter</taxon>
    </lineage>
</organism>
<comment type="caution">
    <text evidence="2">The sequence shown here is derived from an EMBL/GenBank/DDBJ whole genome shotgun (WGS) entry which is preliminary data.</text>
</comment>
<dbReference type="InterPro" id="IPR029044">
    <property type="entry name" value="Nucleotide-diphossugar_trans"/>
</dbReference>
<protein>
    <submittedName>
        <fullName evidence="2">Glycosyltransferase</fullName>
        <ecNumber evidence="2">2.4.-.-</ecNumber>
    </submittedName>
</protein>
<evidence type="ECO:0000259" key="1">
    <source>
        <dbReference type="Pfam" id="PF00535"/>
    </source>
</evidence>
<dbReference type="Gene3D" id="3.90.550.10">
    <property type="entry name" value="Spore Coat Polysaccharide Biosynthesis Protein SpsA, Chain A"/>
    <property type="match status" value="1"/>
</dbReference>
<dbReference type="GO" id="GO:0016758">
    <property type="term" value="F:hexosyltransferase activity"/>
    <property type="evidence" value="ECO:0007669"/>
    <property type="project" value="UniProtKB-ARBA"/>
</dbReference>
<sequence>MLSVLLVTYNHSKYIRQALDSVFMQDYDGPIELVIGDDKSSDDTIDIIKEYQNRDPRFTFKFLENEHNFGTTKNYQRCFPACSGEYIAIIEGDDYWTAPDKLTCLATFLNQHRECSMVSHNYFVFLEGEKRFYPRLPIGESFIYHSARDLIADNIIGNFSTCMYRKSELLKLPPRLFDVKSYDWIINIMLGTNALLAFINKPMSVYRVHSNGVWSSATFIEQHQQRLDIIPVYDELTDKHFEKEFNNLSAHLEKEIAIRRVTKSIPKSSLRHSLKLVNSLIPPIIKKILVLLLPPAITVSIRKRLS</sequence>
<dbReference type="PANTHER" id="PTHR22916:SF3">
    <property type="entry name" value="UDP-GLCNAC:BETAGAL BETA-1,3-N-ACETYLGLUCOSAMINYLTRANSFERASE-LIKE PROTEIN 1"/>
    <property type="match status" value="1"/>
</dbReference>
<keyword evidence="2" id="KW-0328">Glycosyltransferase</keyword>
<dbReference type="Pfam" id="PF00535">
    <property type="entry name" value="Glycos_transf_2"/>
    <property type="match status" value="1"/>
</dbReference>
<dbReference type="EMBL" id="JAWJAC010000005">
    <property type="protein sequence ID" value="MDV2862879.1"/>
    <property type="molecule type" value="Genomic_DNA"/>
</dbReference>
<gene>
    <name evidence="2" type="ORF">R0H02_10460</name>
</gene>
<dbReference type="EC" id="2.4.-.-" evidence="2"/>
<name>A0AB35RL87_9ENTR</name>
<dbReference type="SUPFAM" id="SSF53448">
    <property type="entry name" value="Nucleotide-diphospho-sugar transferases"/>
    <property type="match status" value="1"/>
</dbReference>
<accession>A0AB35RL87</accession>
<dbReference type="Proteomes" id="UP001286589">
    <property type="component" value="Unassembled WGS sequence"/>
</dbReference>
<proteinExistence type="predicted"/>
<evidence type="ECO:0000313" key="2">
    <source>
        <dbReference type="EMBL" id="MDV2862879.1"/>
    </source>
</evidence>
<reference evidence="2 3" key="1">
    <citation type="submission" date="2023-10" db="EMBL/GenBank/DDBJ databases">
        <title>Phytobacter spp. The emergence of a new genus of hospital-origin enterobacteria encoding carbapenemases in Argentina.</title>
        <authorList>
            <person name="Vay C."/>
            <person name="Almuzara M."/>
            <person name="Traglia G.M."/>
            <person name="Campos J."/>
        </authorList>
    </citation>
    <scope>NUCLEOTIDE SEQUENCE [LARGE SCALE GENOMIC DNA]</scope>
    <source>
        <strain evidence="2 3">CVMA36</strain>
    </source>
</reference>
<evidence type="ECO:0000313" key="3">
    <source>
        <dbReference type="Proteomes" id="UP001286589"/>
    </source>
</evidence>
<keyword evidence="2" id="KW-0808">Transferase</keyword>
<keyword evidence="3" id="KW-1185">Reference proteome</keyword>